<accession>A0ABU2JNL9</accession>
<evidence type="ECO:0000313" key="3">
    <source>
        <dbReference type="EMBL" id="MDT0266591.1"/>
    </source>
</evidence>
<keyword evidence="4" id="KW-1185">Reference proteome</keyword>
<organism evidence="3 4">
    <name type="scientific">Streptomyces chisholmiae</name>
    <dbReference type="NCBI Taxonomy" id="3075540"/>
    <lineage>
        <taxon>Bacteria</taxon>
        <taxon>Bacillati</taxon>
        <taxon>Actinomycetota</taxon>
        <taxon>Actinomycetes</taxon>
        <taxon>Kitasatosporales</taxon>
        <taxon>Streptomycetaceae</taxon>
        <taxon>Streptomyces</taxon>
    </lineage>
</organism>
<comment type="caution">
    <text evidence="3">The sequence shown here is derived from an EMBL/GenBank/DDBJ whole genome shotgun (WGS) entry which is preliminary data.</text>
</comment>
<dbReference type="RefSeq" id="WP_311666627.1">
    <property type="nucleotide sequence ID" value="NZ_JAVREO010000005.1"/>
</dbReference>
<dbReference type="InterPro" id="IPR016161">
    <property type="entry name" value="Ald_DH/histidinol_DH"/>
</dbReference>
<protein>
    <submittedName>
        <fullName evidence="3">Acyl-CoA reductase</fullName>
    </submittedName>
</protein>
<dbReference type="Pfam" id="PF05893">
    <property type="entry name" value="LuxC"/>
    <property type="match status" value="1"/>
</dbReference>
<feature type="compositionally biased region" description="Basic and acidic residues" evidence="2">
    <location>
        <begin position="17"/>
        <end position="26"/>
    </location>
</feature>
<proteinExistence type="predicted"/>
<dbReference type="EMBL" id="JAVREO010000005">
    <property type="protein sequence ID" value="MDT0266591.1"/>
    <property type="molecule type" value="Genomic_DNA"/>
</dbReference>
<reference evidence="4" key="1">
    <citation type="submission" date="2023-07" db="EMBL/GenBank/DDBJ databases">
        <title>30 novel species of actinomycetes from the DSMZ collection.</title>
        <authorList>
            <person name="Nouioui I."/>
        </authorList>
    </citation>
    <scope>NUCLEOTIDE SEQUENCE [LARGE SCALE GENOMIC DNA]</scope>
    <source>
        <strain evidence="4">DSM 44915</strain>
    </source>
</reference>
<feature type="region of interest" description="Disordered" evidence="2">
    <location>
        <begin position="1"/>
        <end position="40"/>
    </location>
</feature>
<evidence type="ECO:0000256" key="2">
    <source>
        <dbReference type="SAM" id="MobiDB-lite"/>
    </source>
</evidence>
<dbReference type="InterPro" id="IPR008670">
    <property type="entry name" value="CoA_reduct_LuxC"/>
</dbReference>
<evidence type="ECO:0000256" key="1">
    <source>
        <dbReference type="ARBA" id="ARBA00022857"/>
    </source>
</evidence>
<dbReference type="SUPFAM" id="SSF53720">
    <property type="entry name" value="ALDH-like"/>
    <property type="match status" value="1"/>
</dbReference>
<dbReference type="Proteomes" id="UP001183410">
    <property type="component" value="Unassembled WGS sequence"/>
</dbReference>
<sequence>MRRRDGAGRVSAPAAPDEPRVTRRAPDPGPVSVRRLVGGLTGRTPGGPLVFGDERALAFLGGLSRRLLRVGRPELTALGYFLRPARLRAGLAAAAPGPGRLRMPRGLVFQVPPGNVPTLFGYSWAMALLAGNPSVVRLSSRSGPVAEALLREIGLALADAPPAVARTQSLVGYAPDPAVTRALSAACATRVLWGSDRTVAALRAEPLPPDARELVFGDRSSIALFSAAGWAAASERARTRAVEDFHADTYWYGQAACASPRTVLWVGSEPVATAGWRDFLARLARLLDDREPAVDTATAVETRIASYGLAATGDATRLRFHRPGLTSVRLAARRPPPRRWLGTGTFAHTRLARLDDLVPLLDRHTQTVTHFGFPPADLTGLAHRLGGRSFDRIVPMGAALEFDTVWDGHDLLAEFSRLVTVR</sequence>
<keyword evidence="1" id="KW-0521">NADP</keyword>
<name>A0ABU2JNL9_9ACTN</name>
<evidence type="ECO:0000313" key="4">
    <source>
        <dbReference type="Proteomes" id="UP001183410"/>
    </source>
</evidence>
<gene>
    <name evidence="3" type="ORF">RM844_09825</name>
</gene>